<organism evidence="4 5">
    <name type="scientific">Galerina marginata (strain CBS 339.88)</name>
    <dbReference type="NCBI Taxonomy" id="685588"/>
    <lineage>
        <taxon>Eukaryota</taxon>
        <taxon>Fungi</taxon>
        <taxon>Dikarya</taxon>
        <taxon>Basidiomycota</taxon>
        <taxon>Agaricomycotina</taxon>
        <taxon>Agaricomycetes</taxon>
        <taxon>Agaricomycetidae</taxon>
        <taxon>Agaricales</taxon>
        <taxon>Agaricineae</taxon>
        <taxon>Strophariaceae</taxon>
        <taxon>Galerina</taxon>
    </lineage>
</organism>
<keyword evidence="5" id="KW-1185">Reference proteome</keyword>
<dbReference type="OrthoDB" id="2735536at2759"/>
<dbReference type="Pfam" id="PF01370">
    <property type="entry name" value="Epimerase"/>
    <property type="match status" value="1"/>
</dbReference>
<dbReference type="AlphaFoldDB" id="A0A067TFP5"/>
<dbReference type="InterPro" id="IPR036291">
    <property type="entry name" value="NAD(P)-bd_dom_sf"/>
</dbReference>
<comment type="similarity">
    <text evidence="2">Belongs to the NAD(P)-dependent epimerase/dehydratase family. Dihydroflavonol-4-reductase subfamily.</text>
</comment>
<evidence type="ECO:0000313" key="4">
    <source>
        <dbReference type="EMBL" id="KDR81187.1"/>
    </source>
</evidence>
<dbReference type="GO" id="GO:0016616">
    <property type="term" value="F:oxidoreductase activity, acting on the CH-OH group of donors, NAD or NADP as acceptor"/>
    <property type="evidence" value="ECO:0007669"/>
    <property type="project" value="TreeGrafter"/>
</dbReference>
<evidence type="ECO:0000256" key="2">
    <source>
        <dbReference type="ARBA" id="ARBA00023445"/>
    </source>
</evidence>
<reference evidence="5" key="1">
    <citation type="journal article" date="2014" name="Proc. Natl. Acad. Sci. U.S.A.">
        <title>Extensive sampling of basidiomycete genomes demonstrates inadequacy of the white-rot/brown-rot paradigm for wood decay fungi.</title>
        <authorList>
            <person name="Riley R."/>
            <person name="Salamov A.A."/>
            <person name="Brown D.W."/>
            <person name="Nagy L.G."/>
            <person name="Floudas D."/>
            <person name="Held B.W."/>
            <person name="Levasseur A."/>
            <person name="Lombard V."/>
            <person name="Morin E."/>
            <person name="Otillar R."/>
            <person name="Lindquist E.A."/>
            <person name="Sun H."/>
            <person name="LaButti K.M."/>
            <person name="Schmutz J."/>
            <person name="Jabbour D."/>
            <person name="Luo H."/>
            <person name="Baker S.E."/>
            <person name="Pisabarro A.G."/>
            <person name="Walton J.D."/>
            <person name="Blanchette R.A."/>
            <person name="Henrissat B."/>
            <person name="Martin F."/>
            <person name="Cullen D."/>
            <person name="Hibbett D.S."/>
            <person name="Grigoriev I.V."/>
        </authorList>
    </citation>
    <scope>NUCLEOTIDE SEQUENCE [LARGE SCALE GENOMIC DNA]</scope>
    <source>
        <strain evidence="5">CBS 339.88</strain>
    </source>
</reference>
<name>A0A067TFP5_GALM3</name>
<evidence type="ECO:0000256" key="1">
    <source>
        <dbReference type="ARBA" id="ARBA00023002"/>
    </source>
</evidence>
<dbReference type="InterPro" id="IPR001509">
    <property type="entry name" value="Epimerase_deHydtase"/>
</dbReference>
<dbReference type="HOGENOM" id="CLU_007383_9_2_1"/>
<dbReference type="Proteomes" id="UP000027222">
    <property type="component" value="Unassembled WGS sequence"/>
</dbReference>
<dbReference type="Gene3D" id="3.40.50.720">
    <property type="entry name" value="NAD(P)-binding Rossmann-like Domain"/>
    <property type="match status" value="1"/>
</dbReference>
<evidence type="ECO:0000259" key="3">
    <source>
        <dbReference type="Pfam" id="PF01370"/>
    </source>
</evidence>
<proteinExistence type="inferred from homology"/>
<keyword evidence="1" id="KW-0560">Oxidoreductase</keyword>
<gene>
    <name evidence="4" type="ORF">GALMADRAFT_1123520</name>
</gene>
<evidence type="ECO:0000313" key="5">
    <source>
        <dbReference type="Proteomes" id="UP000027222"/>
    </source>
</evidence>
<dbReference type="InterPro" id="IPR050425">
    <property type="entry name" value="NAD(P)_dehydrat-like"/>
</dbReference>
<dbReference type="PANTHER" id="PTHR10366:SF562">
    <property type="entry name" value="ALDEHYDE REDUCTASE II (AFU_ORTHOLOGUE AFUA_1G11360)"/>
    <property type="match status" value="1"/>
</dbReference>
<dbReference type="SUPFAM" id="SSF51735">
    <property type="entry name" value="NAD(P)-binding Rossmann-fold domains"/>
    <property type="match status" value="1"/>
</dbReference>
<dbReference type="PANTHER" id="PTHR10366">
    <property type="entry name" value="NAD DEPENDENT EPIMERASE/DEHYDRATASE"/>
    <property type="match status" value="1"/>
</dbReference>
<protein>
    <recommendedName>
        <fullName evidence="3">NAD-dependent epimerase/dehydratase domain-containing protein</fullName>
    </recommendedName>
</protein>
<dbReference type="STRING" id="685588.A0A067TFP5"/>
<accession>A0A067TFP5</accession>
<feature type="domain" description="NAD-dependent epimerase/dehydratase" evidence="3">
    <location>
        <begin position="6"/>
        <end position="250"/>
    </location>
</feature>
<sequence length="337" mass="37235">MAPKLILVTGVNGFIGAHIAEQLLERGYRVRGTARGEKYDTLVETVNKPGLDFVKISDVAEADFTEALNGVDAIIHTACPLAGRKNLDETFKTSIEGTMNLVRQANKAGVRKIVATSSFGALLSPSFAKVFSGDNITESDWSEVTDEEFEKNKENPYYIYFTAKSRTEKALLEFGKQHPEFDIVSILPGYVLGPYARTFPFPTAVPAFGTNEDVYQLISKGPIAFAPNWFVDVRDVAKAHIVALEATNLPADKKRFIINAGTRTWKQIAEHLKSVKPEVKDRIISLDEATPLPGPSSDLDSTRARELLGVADYIPLEKTLDDTVNDLLMLEKAWDKN</sequence>
<dbReference type="EMBL" id="KL142371">
    <property type="protein sequence ID" value="KDR81187.1"/>
    <property type="molecule type" value="Genomic_DNA"/>
</dbReference>